<evidence type="ECO:0000256" key="2">
    <source>
        <dbReference type="ARBA" id="ARBA00022741"/>
    </source>
</evidence>
<dbReference type="InterPro" id="IPR014001">
    <property type="entry name" value="Helicase_ATP-bd"/>
</dbReference>
<evidence type="ECO:0000256" key="4">
    <source>
        <dbReference type="ARBA" id="ARBA00022840"/>
    </source>
</evidence>
<dbReference type="SUPFAM" id="SSF52540">
    <property type="entry name" value="P-loop containing nucleoside triphosphate hydrolases"/>
    <property type="match status" value="2"/>
</dbReference>
<sequence length="1076" mass="121567">MPSATLRTSSTPVHKALVKFKMTEAKLMREARDSLRLNTDNEVKEQIIFQKPFLDAFTYFRDECLWNSDFDVGSGRGPGLSTTAMRVATEYQKGARSRFFGGVNVALNTSKWSVSDYYEYFIFSVLFDFDKIGAPLLESTDKEEVMKVVGGLHRVLQAIISWYNPTRRSSMARQLQDRLPPSRHVGASNRLRGKGTSSRPFCTYYLLDEDHLVQHFTDSVRFVTHFDNRDAPGHDADTGAIIPKVLEGQTPEERQESLEGLVSGLAPEERERYRNLQGLFRSSTATRIAISRSDTALSEAGARQQRLILAQNFEHEVAEDVQGDRTKDTLLSYVKVSDEEQAYQDRTLRYIEGHASTGTSIKAAKQQLNINPFDPFPRIPGMRFAISRSLKDYQIDGIAWLVRQATSGIKGCILADAMGLGKTCQAICAMFVVAEQRRGGGDKRPSLIVCPAELIQEWEREIKVLLPGYYDVVVYDSSFKDHFHQDHPVLLPSDLGPITVVLTSYGILHRRHGFTRYSKDPAKPPTFAKWSLCLQDKFSMMILDEAHNIKSGKDSLVWRTLSSLNAESVIALTGTPIPNVPVDVIGLITLVVRQASLETLNYQSTANPYELPEGHSNALLQCHVKAIHDWIKNERDPRLQGERLKKLFRHCLLSRRYTTVVNGRVIGADLPPIKIETVVLRGTPAQDKQIGDIMKELKDRLLKAVKSGSSMAFVPKVVRTASQASFWFPFARMETWDGCKTIREIRKELSGIPNAAQLKRLLIYIHNKDQTILGFDPTAFDGLDLVEKVIEQSPKMQWALHDAAIMVLALQKKIVLWVNWPWVQLLTEVVLKASGFSASSYHAGLSRGDRSDLVKNFNEDPDFSILICSYDIGSEGLNLHTMCADIRCLQPATTLARENQAIFRIRRIAQRREQSCSRVQLKRCLDFSLLFFNLQKEFPAIYSFINEKRESEVAGEDNERDMTIDDQAQRTMLYQKLMVGLQNGPAEFDQPDEGSDALDRAHKRPRLSESSGQAEQDARDEAVRDVQTQIEELRTDMVEHQTEDLMEDDDRVIGLRSSEYSLTTMSVEGHDGELSA</sequence>
<evidence type="ECO:0000256" key="1">
    <source>
        <dbReference type="ARBA" id="ARBA00004123"/>
    </source>
</evidence>
<dbReference type="InterPro" id="IPR001650">
    <property type="entry name" value="Helicase_C-like"/>
</dbReference>
<evidence type="ECO:0000259" key="6">
    <source>
        <dbReference type="PROSITE" id="PS51192"/>
    </source>
</evidence>
<dbReference type="Proteomes" id="UP001521184">
    <property type="component" value="Unassembled WGS sequence"/>
</dbReference>
<dbReference type="CDD" id="cd17919">
    <property type="entry name" value="DEXHc_Snf"/>
    <property type="match status" value="1"/>
</dbReference>
<name>A0ABR3TVL4_9PEZI</name>
<comment type="caution">
    <text evidence="7">The sequence shown here is derived from an EMBL/GenBank/DDBJ whole genome shotgun (WGS) entry which is preliminary data.</text>
</comment>
<dbReference type="Gene3D" id="3.40.50.300">
    <property type="entry name" value="P-loop containing nucleotide triphosphate hydrolases"/>
    <property type="match status" value="1"/>
</dbReference>
<dbReference type="Pfam" id="PF00271">
    <property type="entry name" value="Helicase_C"/>
    <property type="match status" value="1"/>
</dbReference>
<dbReference type="InterPro" id="IPR049730">
    <property type="entry name" value="SNF2/RAD54-like_C"/>
</dbReference>
<gene>
    <name evidence="7" type="ORF">SLS58_003822</name>
</gene>
<evidence type="ECO:0000313" key="7">
    <source>
        <dbReference type="EMBL" id="KAL1645513.1"/>
    </source>
</evidence>
<dbReference type="EMBL" id="JAKEKT020000019">
    <property type="protein sequence ID" value="KAL1645513.1"/>
    <property type="molecule type" value="Genomic_DNA"/>
</dbReference>
<dbReference type="PROSITE" id="PS00690">
    <property type="entry name" value="DEAH_ATP_HELICASE"/>
    <property type="match status" value="1"/>
</dbReference>
<dbReference type="SMART" id="SM00487">
    <property type="entry name" value="DEXDc"/>
    <property type="match status" value="1"/>
</dbReference>
<feature type="region of interest" description="Disordered" evidence="5">
    <location>
        <begin position="984"/>
        <end position="1026"/>
    </location>
</feature>
<evidence type="ECO:0000256" key="5">
    <source>
        <dbReference type="SAM" id="MobiDB-lite"/>
    </source>
</evidence>
<dbReference type="PROSITE" id="PS51192">
    <property type="entry name" value="HELICASE_ATP_BIND_1"/>
    <property type="match status" value="1"/>
</dbReference>
<dbReference type="CDD" id="cd18793">
    <property type="entry name" value="SF2_C_SNF"/>
    <property type="match status" value="1"/>
</dbReference>
<keyword evidence="2" id="KW-0547">Nucleotide-binding</keyword>
<dbReference type="InterPro" id="IPR027417">
    <property type="entry name" value="P-loop_NTPase"/>
</dbReference>
<feature type="region of interest" description="Disordered" evidence="5">
    <location>
        <begin position="173"/>
        <end position="192"/>
    </location>
</feature>
<dbReference type="Pfam" id="PF00176">
    <property type="entry name" value="SNF2-rel_dom"/>
    <property type="match status" value="1"/>
</dbReference>
<keyword evidence="3" id="KW-0378">Hydrolase</keyword>
<evidence type="ECO:0000256" key="3">
    <source>
        <dbReference type="ARBA" id="ARBA00022801"/>
    </source>
</evidence>
<dbReference type="InterPro" id="IPR000330">
    <property type="entry name" value="SNF2_N"/>
</dbReference>
<reference evidence="7 8" key="1">
    <citation type="journal article" date="2023" name="Plant Dis.">
        <title>First Report of Diplodia intermedia Causing Canker and Dieback Diseases on Apple Trees in Canada.</title>
        <authorList>
            <person name="Ellouze W."/>
            <person name="Ilyukhin E."/>
            <person name="Sulman M."/>
            <person name="Ali S."/>
        </authorList>
    </citation>
    <scope>NUCLEOTIDE SEQUENCE [LARGE SCALE GENOMIC DNA]</scope>
    <source>
        <strain evidence="7 8">M45-28</strain>
    </source>
</reference>
<keyword evidence="4" id="KW-0067">ATP-binding</keyword>
<proteinExistence type="predicted"/>
<comment type="subcellular location">
    <subcellularLocation>
        <location evidence="1">Nucleus</location>
    </subcellularLocation>
</comment>
<organism evidence="7 8">
    <name type="scientific">Diplodia intermedia</name>
    <dbReference type="NCBI Taxonomy" id="856260"/>
    <lineage>
        <taxon>Eukaryota</taxon>
        <taxon>Fungi</taxon>
        <taxon>Dikarya</taxon>
        <taxon>Ascomycota</taxon>
        <taxon>Pezizomycotina</taxon>
        <taxon>Dothideomycetes</taxon>
        <taxon>Dothideomycetes incertae sedis</taxon>
        <taxon>Botryosphaeriales</taxon>
        <taxon>Botryosphaeriaceae</taxon>
        <taxon>Diplodia</taxon>
    </lineage>
</organism>
<accession>A0ABR3TVL4</accession>
<dbReference type="InterPro" id="IPR002464">
    <property type="entry name" value="DNA/RNA_helicase_DEAH_CS"/>
</dbReference>
<protein>
    <recommendedName>
        <fullName evidence="6">Helicase ATP-binding domain-containing protein</fullName>
    </recommendedName>
</protein>
<keyword evidence="8" id="KW-1185">Reference proteome</keyword>
<evidence type="ECO:0000313" key="8">
    <source>
        <dbReference type="Proteomes" id="UP001521184"/>
    </source>
</evidence>
<feature type="domain" description="Helicase ATP-binding" evidence="6">
    <location>
        <begin position="403"/>
        <end position="594"/>
    </location>
</feature>
<dbReference type="InterPro" id="IPR038718">
    <property type="entry name" value="SNF2-like_sf"/>
</dbReference>
<dbReference type="PANTHER" id="PTHR10799">
    <property type="entry name" value="SNF2/RAD54 HELICASE FAMILY"/>
    <property type="match status" value="1"/>
</dbReference>
<dbReference type="Gene3D" id="3.40.50.10810">
    <property type="entry name" value="Tandem AAA-ATPase domain"/>
    <property type="match status" value="1"/>
</dbReference>
<dbReference type="SMART" id="SM00490">
    <property type="entry name" value="HELICc"/>
    <property type="match status" value="1"/>
</dbReference>